<reference evidence="2" key="1">
    <citation type="journal article" date="2023" name="Hortic. Res.">
        <title>A chromosome-level phased genome enabling allele-level studies in sweet orange: a case study on citrus Huanglongbing tolerance.</title>
        <authorList>
            <person name="Wu B."/>
            <person name="Yu Q."/>
            <person name="Deng Z."/>
            <person name="Duan Y."/>
            <person name="Luo F."/>
            <person name="Gmitter F. Jr."/>
        </authorList>
    </citation>
    <scope>NUCLEOTIDE SEQUENCE [LARGE SCALE GENOMIC DNA]</scope>
    <source>
        <strain evidence="2">cv. Valencia</strain>
    </source>
</reference>
<accession>A0ACB8M8W2</accession>
<dbReference type="Proteomes" id="UP000829398">
    <property type="component" value="Chromosome 3"/>
</dbReference>
<dbReference type="EMBL" id="CM039172">
    <property type="protein sequence ID" value="KAH9782112.1"/>
    <property type="molecule type" value="Genomic_DNA"/>
</dbReference>
<organism evidence="1 2">
    <name type="scientific">Citrus sinensis</name>
    <name type="common">Sweet orange</name>
    <name type="synonym">Citrus aurantium var. sinensis</name>
    <dbReference type="NCBI Taxonomy" id="2711"/>
    <lineage>
        <taxon>Eukaryota</taxon>
        <taxon>Viridiplantae</taxon>
        <taxon>Streptophyta</taxon>
        <taxon>Embryophyta</taxon>
        <taxon>Tracheophyta</taxon>
        <taxon>Spermatophyta</taxon>
        <taxon>Magnoliopsida</taxon>
        <taxon>eudicotyledons</taxon>
        <taxon>Gunneridae</taxon>
        <taxon>Pentapetalae</taxon>
        <taxon>rosids</taxon>
        <taxon>malvids</taxon>
        <taxon>Sapindales</taxon>
        <taxon>Rutaceae</taxon>
        <taxon>Aurantioideae</taxon>
        <taxon>Citrus</taxon>
    </lineage>
</organism>
<proteinExistence type="predicted"/>
<gene>
    <name evidence="1" type="ORF">KPL71_008750</name>
</gene>
<keyword evidence="1" id="KW-0695">RNA-directed DNA polymerase</keyword>
<evidence type="ECO:0000313" key="1">
    <source>
        <dbReference type="EMBL" id="KAH9782112.1"/>
    </source>
</evidence>
<keyword evidence="1" id="KW-0548">Nucleotidyltransferase</keyword>
<evidence type="ECO:0000313" key="2">
    <source>
        <dbReference type="Proteomes" id="UP000829398"/>
    </source>
</evidence>
<keyword evidence="1" id="KW-0808">Transferase</keyword>
<protein>
    <submittedName>
        <fullName evidence="1">Reverse transcriptase/RNA-dependent DNA polymerase</fullName>
    </submittedName>
</protein>
<keyword evidence="2" id="KW-1185">Reference proteome</keyword>
<name>A0ACB8M8W2_CITSI</name>
<sequence>MSVFKLPLGICDDIQKVISRFWWSSNAEKRGIHWARWESLSQAKQKGGLGFRDFASFNQALVAKQGWRILQFPDSMVSKILQARYFKNCHFLNAKLGFRPSFIWRSILWGREVINRGIRWRIGRGDQVEIYRGNWMSRPLTFKLVSLPSLPIDVTVSELIDDDNQWKVGLIYQHFVKEDADTITRIPLARQPTADQVLWHFDKKGNYNVKSRYQVALRITLEDSRGCSN</sequence>
<comment type="caution">
    <text evidence="1">The sequence shown here is derived from an EMBL/GenBank/DDBJ whole genome shotgun (WGS) entry which is preliminary data.</text>
</comment>